<evidence type="ECO:0000313" key="3">
    <source>
        <dbReference type="EMBL" id="MTH45703.1"/>
    </source>
</evidence>
<evidence type="ECO:0000259" key="2">
    <source>
        <dbReference type="Pfam" id="PF16103"/>
    </source>
</evidence>
<gene>
    <name evidence="3" type="ORF">GJV78_05375</name>
</gene>
<organism evidence="3 4">
    <name type="scientific">Intestinirhabdus alba</name>
    <dbReference type="NCBI Taxonomy" id="2899544"/>
    <lineage>
        <taxon>Bacteria</taxon>
        <taxon>Pseudomonadati</taxon>
        <taxon>Pseudomonadota</taxon>
        <taxon>Gammaproteobacteria</taxon>
        <taxon>Enterobacterales</taxon>
        <taxon>Enterobacteriaceae</taxon>
        <taxon>Intestinirhabdus</taxon>
    </lineage>
</organism>
<feature type="chain" id="PRO_5026944600" evidence="1">
    <location>
        <begin position="23"/>
        <end position="159"/>
    </location>
</feature>
<dbReference type="AlphaFoldDB" id="A0A6L6ILU2"/>
<dbReference type="InterPro" id="IPR032247">
    <property type="entry name" value="DUF4822"/>
</dbReference>
<sequence length="159" mass="18033">MKKRLIPALLALSFATAFTVHAASVQPESKPEAVQRTLNTYEQNMVDKVWITAEALDQDKKSVSPEDKRVANFFGVAEYYPDGTFKMTTLDGKPKMQGAWSFSDDGKSRSLTAKNDAGDVLFTRVVENVRVTPEEYTYRVYPEQGNKTRYFDIVHKVKK</sequence>
<evidence type="ECO:0000313" key="4">
    <source>
        <dbReference type="Proteomes" id="UP000477739"/>
    </source>
</evidence>
<dbReference type="EMBL" id="WMJZ01000005">
    <property type="protein sequence ID" value="MTH45703.1"/>
    <property type="molecule type" value="Genomic_DNA"/>
</dbReference>
<dbReference type="Pfam" id="PF16103">
    <property type="entry name" value="DUF4822"/>
    <property type="match status" value="1"/>
</dbReference>
<name>A0A6L6ILU2_9ENTR</name>
<comment type="caution">
    <text evidence="3">The sequence shown here is derived from an EMBL/GenBank/DDBJ whole genome shotgun (WGS) entry which is preliminary data.</text>
</comment>
<proteinExistence type="predicted"/>
<accession>A0A6L6ILU2</accession>
<reference evidence="3 4" key="1">
    <citation type="submission" date="2019-11" db="EMBL/GenBank/DDBJ databases">
        <title>Escherichia alba sp. nov. isolated from the gut of plastic-eating superworms Zophobas atratus.</title>
        <authorList>
            <person name="Yang Y."/>
        </authorList>
    </citation>
    <scope>NUCLEOTIDE SEQUENCE [LARGE SCALE GENOMIC DNA]</scope>
    <source>
        <strain evidence="4">BIT-B35</strain>
    </source>
</reference>
<evidence type="ECO:0000256" key="1">
    <source>
        <dbReference type="SAM" id="SignalP"/>
    </source>
</evidence>
<protein>
    <submittedName>
        <fullName evidence="3">DUF4822 domain-containing protein</fullName>
    </submittedName>
</protein>
<dbReference type="RefSeq" id="WP_155107355.1">
    <property type="nucleotide sequence ID" value="NZ_WMJZ01000005.1"/>
</dbReference>
<feature type="domain" description="DUF4822" evidence="2">
    <location>
        <begin position="45"/>
        <end position="157"/>
    </location>
</feature>
<feature type="signal peptide" evidence="1">
    <location>
        <begin position="1"/>
        <end position="22"/>
    </location>
</feature>
<keyword evidence="1" id="KW-0732">Signal</keyword>
<dbReference type="Gene3D" id="2.40.128.540">
    <property type="entry name" value="Domain of unknown function DUF4822"/>
    <property type="match status" value="1"/>
</dbReference>
<keyword evidence="4" id="KW-1185">Reference proteome</keyword>
<dbReference type="Proteomes" id="UP000477739">
    <property type="component" value="Unassembled WGS sequence"/>
</dbReference>
<dbReference type="OrthoDB" id="6455006at2"/>